<comment type="caution">
    <text evidence="2">The sequence shown here is derived from an EMBL/GenBank/DDBJ whole genome shotgun (WGS) entry which is preliminary data.</text>
</comment>
<protein>
    <submittedName>
        <fullName evidence="2">Uncharacterized protein</fullName>
    </submittedName>
</protein>
<proteinExistence type="predicted"/>
<feature type="transmembrane region" description="Helical" evidence="1">
    <location>
        <begin position="52"/>
        <end position="72"/>
    </location>
</feature>
<keyword evidence="3" id="KW-1185">Reference proteome</keyword>
<dbReference type="Proteomes" id="UP000289738">
    <property type="component" value="Chromosome A09"/>
</dbReference>
<organism evidence="2 3">
    <name type="scientific">Arachis hypogaea</name>
    <name type="common">Peanut</name>
    <dbReference type="NCBI Taxonomy" id="3818"/>
    <lineage>
        <taxon>Eukaryota</taxon>
        <taxon>Viridiplantae</taxon>
        <taxon>Streptophyta</taxon>
        <taxon>Embryophyta</taxon>
        <taxon>Tracheophyta</taxon>
        <taxon>Spermatophyta</taxon>
        <taxon>Magnoliopsida</taxon>
        <taxon>eudicotyledons</taxon>
        <taxon>Gunneridae</taxon>
        <taxon>Pentapetalae</taxon>
        <taxon>rosids</taxon>
        <taxon>fabids</taxon>
        <taxon>Fabales</taxon>
        <taxon>Fabaceae</taxon>
        <taxon>Papilionoideae</taxon>
        <taxon>50 kb inversion clade</taxon>
        <taxon>dalbergioids sensu lato</taxon>
        <taxon>Dalbergieae</taxon>
        <taxon>Pterocarpus clade</taxon>
        <taxon>Arachis</taxon>
    </lineage>
</organism>
<dbReference type="AlphaFoldDB" id="A0A445BFA8"/>
<accession>A0A445BFA8</accession>
<evidence type="ECO:0000313" key="2">
    <source>
        <dbReference type="EMBL" id="RYR37363.1"/>
    </source>
</evidence>
<name>A0A445BFA8_ARAHY</name>
<reference evidence="2 3" key="1">
    <citation type="submission" date="2019-01" db="EMBL/GenBank/DDBJ databases">
        <title>Sequencing of cultivated peanut Arachis hypogaea provides insights into genome evolution and oil improvement.</title>
        <authorList>
            <person name="Chen X."/>
        </authorList>
    </citation>
    <scope>NUCLEOTIDE SEQUENCE [LARGE SCALE GENOMIC DNA]</scope>
    <source>
        <strain evidence="3">cv. Fuhuasheng</strain>
        <tissue evidence="2">Leaves</tissue>
    </source>
</reference>
<keyword evidence="1" id="KW-0812">Transmembrane</keyword>
<gene>
    <name evidence="2" type="ORF">Ahy_A09g042264</name>
</gene>
<evidence type="ECO:0000313" key="3">
    <source>
        <dbReference type="Proteomes" id="UP000289738"/>
    </source>
</evidence>
<keyword evidence="1" id="KW-1133">Transmembrane helix</keyword>
<evidence type="ECO:0000256" key="1">
    <source>
        <dbReference type="SAM" id="Phobius"/>
    </source>
</evidence>
<sequence>MRCLLSLVKRGARVLLPGCNIRYEVYPFYNSTKSLTPSVLQSGHSGRNRVEVVLGCVIPIVAAMVLFTFGICSAMGKQGRDVLGSVKDKIVPENSNMRQNNP</sequence>
<keyword evidence="1" id="KW-0472">Membrane</keyword>
<dbReference type="EMBL" id="SDMP01000009">
    <property type="protein sequence ID" value="RYR37363.1"/>
    <property type="molecule type" value="Genomic_DNA"/>
</dbReference>